<dbReference type="AlphaFoldDB" id="A0A5U1J2Q1"/>
<gene>
    <name evidence="1" type="ORF">GFE59_13770</name>
</gene>
<proteinExistence type="predicted"/>
<evidence type="ECO:0000313" key="1">
    <source>
        <dbReference type="EMBL" id="EDJ5914247.1"/>
    </source>
</evidence>
<organism evidence="1">
    <name type="scientific">Salmonella enterica</name>
    <name type="common">Salmonella choleraesuis</name>
    <dbReference type="NCBI Taxonomy" id="28901"/>
    <lineage>
        <taxon>Bacteria</taxon>
        <taxon>Pseudomonadati</taxon>
        <taxon>Pseudomonadota</taxon>
        <taxon>Gammaproteobacteria</taxon>
        <taxon>Enterobacterales</taxon>
        <taxon>Enterobacteriaceae</taxon>
        <taxon>Salmonella</taxon>
    </lineage>
</organism>
<name>A0A5U1J2Q1_SALER</name>
<sequence>MNEKITPSLEDKIIGIEYALKSLTAALIQEDKVSTVLLKAFLNGAHAKLNKPGEEGIAAYVSRFHRDVDTIIEAKEDASRKADEVIRARKAAQKRHE</sequence>
<dbReference type="EMBL" id="AAMOUS010000023">
    <property type="protein sequence ID" value="EDJ5914247.1"/>
    <property type="molecule type" value="Genomic_DNA"/>
</dbReference>
<comment type="caution">
    <text evidence="1">The sequence shown here is derived from an EMBL/GenBank/DDBJ whole genome shotgun (WGS) entry which is preliminary data.</text>
</comment>
<protein>
    <submittedName>
        <fullName evidence="1">Uncharacterized protein</fullName>
    </submittedName>
</protein>
<accession>A0A5U1J2Q1</accession>
<reference evidence="1" key="1">
    <citation type="submission" date="2019-10" db="EMBL/GenBank/DDBJ databases">
        <authorList>
            <consortium name="PulseNet: The National Subtyping Network for Foodborne Disease Surveillance"/>
            <person name="Tarr C.L."/>
            <person name="Trees E."/>
            <person name="Katz L.S."/>
            <person name="Carleton-Romer H.A."/>
            <person name="Stroika S."/>
            <person name="Kucerova Z."/>
            <person name="Roache K.F."/>
            <person name="Sabol A.L."/>
            <person name="Besser J."/>
            <person name="Gerner-Smidt P."/>
        </authorList>
    </citation>
    <scope>NUCLEOTIDE SEQUENCE</scope>
    <source>
        <strain evidence="1">PNUSAS111674</strain>
    </source>
</reference>